<keyword evidence="1" id="KW-1133">Transmembrane helix</keyword>
<feature type="transmembrane region" description="Helical" evidence="1">
    <location>
        <begin position="220"/>
        <end position="240"/>
    </location>
</feature>
<comment type="caution">
    <text evidence="2">The sequence shown here is derived from an EMBL/GenBank/DDBJ whole genome shotgun (WGS) entry which is preliminary data.</text>
</comment>
<evidence type="ECO:0000256" key="1">
    <source>
        <dbReference type="SAM" id="Phobius"/>
    </source>
</evidence>
<evidence type="ECO:0000313" key="2">
    <source>
        <dbReference type="EMBL" id="RGD55497.1"/>
    </source>
</evidence>
<feature type="transmembrane region" description="Helical" evidence="1">
    <location>
        <begin position="144"/>
        <end position="171"/>
    </location>
</feature>
<evidence type="ECO:0000313" key="3">
    <source>
        <dbReference type="Proteomes" id="UP000263377"/>
    </source>
</evidence>
<dbReference type="Proteomes" id="UP000263377">
    <property type="component" value="Unassembled WGS sequence"/>
</dbReference>
<feature type="transmembrane region" description="Helical" evidence="1">
    <location>
        <begin position="101"/>
        <end position="123"/>
    </location>
</feature>
<feature type="transmembrane region" description="Helical" evidence="1">
    <location>
        <begin position="38"/>
        <end position="59"/>
    </location>
</feature>
<keyword evidence="1" id="KW-0472">Membrane</keyword>
<feature type="transmembrane region" description="Helical" evidence="1">
    <location>
        <begin position="307"/>
        <end position="327"/>
    </location>
</feature>
<gene>
    <name evidence="2" type="ORF">DR950_39730</name>
</gene>
<proteinExistence type="predicted"/>
<keyword evidence="1" id="KW-0812">Transmembrane</keyword>
<dbReference type="RefSeq" id="WP_117492859.1">
    <property type="nucleotide sequence ID" value="NZ_QVIG01000003.1"/>
</dbReference>
<reference evidence="2 3" key="1">
    <citation type="submission" date="2018-08" db="EMBL/GenBank/DDBJ databases">
        <title>Diversity &amp; Physiological Properties of Lignin-Decomposing Actinobacteria from Soil.</title>
        <authorList>
            <person name="Roh S.G."/>
            <person name="Kim S.B."/>
        </authorList>
    </citation>
    <scope>NUCLEOTIDE SEQUENCE [LARGE SCALE GENOMIC DNA]</scope>
    <source>
        <strain evidence="2 3">MMS17-GH009</strain>
    </source>
</reference>
<accession>A0A372ZJS4</accession>
<dbReference type="EMBL" id="QVIG01000003">
    <property type="protein sequence ID" value="RGD55497.1"/>
    <property type="molecule type" value="Genomic_DNA"/>
</dbReference>
<protein>
    <submittedName>
        <fullName evidence="2">ABC transporter permease</fullName>
    </submittedName>
</protein>
<dbReference type="AlphaFoldDB" id="A0A372ZJS4"/>
<keyword evidence="3" id="KW-1185">Reference proteome</keyword>
<organism evidence="2 3">
    <name type="scientific">Kitasatospora xanthocidica</name>
    <dbReference type="NCBI Taxonomy" id="83382"/>
    <lineage>
        <taxon>Bacteria</taxon>
        <taxon>Bacillati</taxon>
        <taxon>Actinomycetota</taxon>
        <taxon>Actinomycetes</taxon>
        <taxon>Kitasatosporales</taxon>
        <taxon>Streptomycetaceae</taxon>
        <taxon>Kitasatospora</taxon>
    </lineage>
</organism>
<feature type="transmembrane region" description="Helical" evidence="1">
    <location>
        <begin position="191"/>
        <end position="213"/>
    </location>
</feature>
<sequence>MSTDVLPDRAPTSAPADRRPATPALRGLIWLTLRQNRFLLWTLGVLLVLAVADLVWIHVALRHIIGVLRRTGCYYPDSWSESECWALLAPINRPNFWYLEVLQPAVTVLPLLIGVFIGAPLLAQEYERGTIRLIRAQSVSPARWLAVRLAVPGLAVLALSGVIAVLMTWVWWTDIAHGPDAFDPPFQFFTYPAIGLAPVAWSLFALALGVLVGQLVRRTLPAMFATGALVATAHGLVVWARPLFYPVVEQVAPVGTAQPTNAWLIDQGVVFPDGTRVTTDSCALNTTCNTASASWLRFHPAAHLTPIQLVEAGILLALAAALLIAVFRRIRA</sequence>
<name>A0A372ZJS4_9ACTN</name>